<sequence>MRICKVGTVACILSTATLINSQQFSLSDSVNAFGISLLGETINQAGDSLNVALSTYTVWTLMAVLLEGSKDNTARQLENTLRIPQNQVPLRTNFRNYSYTLLSKADGVTLELNTAIFTNKEFPIKKSFQTVAEQSYNVAVNPLNFKNPPQAASLINKYVAQATRNRITTFVSPGDVMNAQVFLTSILFFKGQWKIPFNTTATHKETFYDEKNNKIGEVDMMFQIGTFPFSRREDINAYTVELPYGYVRESLSGVLNLISKMPFTNIIKGLEDAEREFGNVDIHMYLPKFKISSDFNLNVVLNKIGIKDIFEYDKANLLGIFDHYLYLSRLIQKAEIEVNEEGTVASAASGATLEDRIQPPKFRANRPFLYFIVDKSTRSILFSGKVSNPNTLK</sequence>
<dbReference type="GO" id="GO:0005615">
    <property type="term" value="C:extracellular space"/>
    <property type="evidence" value="ECO:0007669"/>
    <property type="project" value="InterPro"/>
</dbReference>
<dbReference type="SMART" id="SM00093">
    <property type="entry name" value="SERPIN"/>
    <property type="match status" value="1"/>
</dbReference>
<dbReference type="InterPro" id="IPR023795">
    <property type="entry name" value="Serpin_CS"/>
</dbReference>
<dbReference type="PANTHER" id="PTHR11461">
    <property type="entry name" value="SERINE PROTEASE INHIBITOR, SERPIN"/>
    <property type="match status" value="1"/>
</dbReference>
<evidence type="ECO:0000256" key="1">
    <source>
        <dbReference type="ARBA" id="ARBA00022690"/>
    </source>
</evidence>
<dbReference type="Pfam" id="PF00079">
    <property type="entry name" value="Serpin"/>
    <property type="match status" value="1"/>
</dbReference>
<dbReference type="Gene3D" id="2.30.39.10">
    <property type="entry name" value="Alpha-1-antitrypsin, domain 1"/>
    <property type="match status" value="1"/>
</dbReference>
<dbReference type="CDD" id="cd19598">
    <property type="entry name" value="serpin77Ba-like_insects"/>
    <property type="match status" value="1"/>
</dbReference>
<dbReference type="AlphaFoldDB" id="A0AAV8WW92"/>
<dbReference type="InterPro" id="IPR023796">
    <property type="entry name" value="Serpin_dom"/>
</dbReference>
<dbReference type="PROSITE" id="PS00284">
    <property type="entry name" value="SERPIN"/>
    <property type="match status" value="1"/>
</dbReference>
<evidence type="ECO:0000256" key="2">
    <source>
        <dbReference type="ARBA" id="ARBA00022900"/>
    </source>
</evidence>
<dbReference type="PANTHER" id="PTHR11461:SF367">
    <property type="entry name" value="GH21475P-RELATED"/>
    <property type="match status" value="1"/>
</dbReference>
<dbReference type="SUPFAM" id="SSF56574">
    <property type="entry name" value="Serpins"/>
    <property type="match status" value="1"/>
</dbReference>
<proteinExistence type="inferred from homology"/>
<feature type="domain" description="Serpin" evidence="4">
    <location>
        <begin position="35"/>
        <end position="389"/>
    </location>
</feature>
<gene>
    <name evidence="5" type="ORF">NQ314_016259</name>
</gene>
<dbReference type="InterPro" id="IPR042185">
    <property type="entry name" value="Serpin_sf_2"/>
</dbReference>
<evidence type="ECO:0000313" key="5">
    <source>
        <dbReference type="EMBL" id="KAJ8930842.1"/>
    </source>
</evidence>
<dbReference type="GO" id="GO:0004867">
    <property type="term" value="F:serine-type endopeptidase inhibitor activity"/>
    <property type="evidence" value="ECO:0007669"/>
    <property type="project" value="UniProtKB-KW"/>
</dbReference>
<keyword evidence="1" id="KW-0646">Protease inhibitor</keyword>
<dbReference type="Proteomes" id="UP001162156">
    <property type="component" value="Unassembled WGS sequence"/>
</dbReference>
<evidence type="ECO:0000313" key="6">
    <source>
        <dbReference type="Proteomes" id="UP001162156"/>
    </source>
</evidence>
<evidence type="ECO:0000259" key="4">
    <source>
        <dbReference type="SMART" id="SM00093"/>
    </source>
</evidence>
<protein>
    <recommendedName>
        <fullName evidence="4">Serpin domain-containing protein</fullName>
    </recommendedName>
</protein>
<evidence type="ECO:0000256" key="3">
    <source>
        <dbReference type="RuleBase" id="RU000411"/>
    </source>
</evidence>
<dbReference type="InterPro" id="IPR000215">
    <property type="entry name" value="Serpin_fam"/>
</dbReference>
<dbReference type="InterPro" id="IPR036186">
    <property type="entry name" value="Serpin_sf"/>
</dbReference>
<keyword evidence="2" id="KW-0722">Serine protease inhibitor</keyword>
<keyword evidence="6" id="KW-1185">Reference proteome</keyword>
<dbReference type="Gene3D" id="3.30.497.10">
    <property type="entry name" value="Antithrombin, subunit I, domain 2"/>
    <property type="match status" value="1"/>
</dbReference>
<organism evidence="5 6">
    <name type="scientific">Rhamnusium bicolor</name>
    <dbReference type="NCBI Taxonomy" id="1586634"/>
    <lineage>
        <taxon>Eukaryota</taxon>
        <taxon>Metazoa</taxon>
        <taxon>Ecdysozoa</taxon>
        <taxon>Arthropoda</taxon>
        <taxon>Hexapoda</taxon>
        <taxon>Insecta</taxon>
        <taxon>Pterygota</taxon>
        <taxon>Neoptera</taxon>
        <taxon>Endopterygota</taxon>
        <taxon>Coleoptera</taxon>
        <taxon>Polyphaga</taxon>
        <taxon>Cucujiformia</taxon>
        <taxon>Chrysomeloidea</taxon>
        <taxon>Cerambycidae</taxon>
        <taxon>Lepturinae</taxon>
        <taxon>Rhagiini</taxon>
        <taxon>Rhamnusium</taxon>
    </lineage>
</organism>
<comment type="caution">
    <text evidence="5">The sequence shown here is derived from an EMBL/GenBank/DDBJ whole genome shotgun (WGS) entry which is preliminary data.</text>
</comment>
<accession>A0AAV8WW92</accession>
<reference evidence="5" key="1">
    <citation type="journal article" date="2023" name="Insect Mol. Biol.">
        <title>Genome sequencing provides insights into the evolution of gene families encoding plant cell wall-degrading enzymes in longhorned beetles.</title>
        <authorList>
            <person name="Shin N.R."/>
            <person name="Okamura Y."/>
            <person name="Kirsch R."/>
            <person name="Pauchet Y."/>
        </authorList>
    </citation>
    <scope>NUCLEOTIDE SEQUENCE</scope>
    <source>
        <strain evidence="5">RBIC_L_NR</strain>
    </source>
</reference>
<name>A0AAV8WW92_9CUCU</name>
<dbReference type="InterPro" id="IPR042178">
    <property type="entry name" value="Serpin_sf_1"/>
</dbReference>
<comment type="similarity">
    <text evidence="3">Belongs to the serpin family.</text>
</comment>
<dbReference type="EMBL" id="JANEYF010004530">
    <property type="protein sequence ID" value="KAJ8930842.1"/>
    <property type="molecule type" value="Genomic_DNA"/>
</dbReference>